<dbReference type="AlphaFoldDB" id="A5G2Z5"/>
<keyword evidence="2 4" id="KW-0238">DNA-binding</keyword>
<organism evidence="6 7">
    <name type="scientific">Acidiphilium cryptum (strain JF-5)</name>
    <dbReference type="NCBI Taxonomy" id="349163"/>
    <lineage>
        <taxon>Bacteria</taxon>
        <taxon>Pseudomonadati</taxon>
        <taxon>Pseudomonadota</taxon>
        <taxon>Alphaproteobacteria</taxon>
        <taxon>Acetobacterales</taxon>
        <taxon>Acidocellaceae</taxon>
        <taxon>Acidiphilium</taxon>
    </lineage>
</organism>
<evidence type="ECO:0000256" key="4">
    <source>
        <dbReference type="PROSITE-ProRule" id="PRU00335"/>
    </source>
</evidence>
<dbReference type="SUPFAM" id="SSF48498">
    <property type="entry name" value="Tetracyclin repressor-like, C-terminal domain"/>
    <property type="match status" value="1"/>
</dbReference>
<keyword evidence="3" id="KW-0804">Transcription</keyword>
<dbReference type="InterPro" id="IPR001647">
    <property type="entry name" value="HTH_TetR"/>
</dbReference>
<proteinExistence type="predicted"/>
<dbReference type="PANTHER" id="PTHR30055">
    <property type="entry name" value="HTH-TYPE TRANSCRIPTIONAL REGULATOR RUTR"/>
    <property type="match status" value="1"/>
</dbReference>
<evidence type="ECO:0000313" key="6">
    <source>
        <dbReference type="EMBL" id="ABQ32227.1"/>
    </source>
</evidence>
<evidence type="ECO:0000256" key="2">
    <source>
        <dbReference type="ARBA" id="ARBA00023125"/>
    </source>
</evidence>
<dbReference type="KEGG" id="acr:Acry_3038"/>
<evidence type="ECO:0000256" key="1">
    <source>
        <dbReference type="ARBA" id="ARBA00023015"/>
    </source>
</evidence>
<feature type="DNA-binding region" description="H-T-H motif" evidence="4">
    <location>
        <begin position="32"/>
        <end position="51"/>
    </location>
</feature>
<feature type="domain" description="HTH tetR-type" evidence="5">
    <location>
        <begin position="9"/>
        <end position="69"/>
    </location>
</feature>
<dbReference type="PROSITE" id="PS50977">
    <property type="entry name" value="HTH_TETR_2"/>
    <property type="match status" value="1"/>
</dbReference>
<dbReference type="Gene3D" id="1.10.357.10">
    <property type="entry name" value="Tetracycline Repressor, domain 2"/>
    <property type="match status" value="1"/>
</dbReference>
<evidence type="ECO:0000259" key="5">
    <source>
        <dbReference type="PROSITE" id="PS50977"/>
    </source>
</evidence>
<dbReference type="GO" id="GO:0000976">
    <property type="term" value="F:transcription cis-regulatory region binding"/>
    <property type="evidence" value="ECO:0007669"/>
    <property type="project" value="TreeGrafter"/>
</dbReference>
<dbReference type="Pfam" id="PF13305">
    <property type="entry name" value="TetR_C_33"/>
    <property type="match status" value="1"/>
</dbReference>
<dbReference type="eggNOG" id="COG1309">
    <property type="taxonomic scope" value="Bacteria"/>
</dbReference>
<gene>
    <name evidence="6" type="ordered locus">Acry_3038</name>
</gene>
<dbReference type="InterPro" id="IPR050109">
    <property type="entry name" value="HTH-type_TetR-like_transc_reg"/>
</dbReference>
<dbReference type="GO" id="GO:0003700">
    <property type="term" value="F:DNA-binding transcription factor activity"/>
    <property type="evidence" value="ECO:0007669"/>
    <property type="project" value="TreeGrafter"/>
</dbReference>
<name>A5G2Z5_ACICJ</name>
<dbReference type="InterPro" id="IPR009057">
    <property type="entry name" value="Homeodomain-like_sf"/>
</dbReference>
<keyword evidence="7" id="KW-1185">Reference proteome</keyword>
<sequence length="186" mass="19545">MSTSPYHHGDLRRTLVETGIGRLRAAGVDGLTLRGVARLAGVSATAPYRHFADKEALLAAIAAEGFERLRVAVEAADASSRGMEALRAQGVAYVRFAREEPALFRLMFGAAVARGSLSAGAAFGVLRARITSLVPTDRAEIAALSAWSMVHGLASLLIDGRIDPPDPEALVRAVLAQFALGGAQLR</sequence>
<dbReference type="HOGENOM" id="CLU_069356_40_0_5"/>
<dbReference type="Pfam" id="PF00440">
    <property type="entry name" value="TetR_N"/>
    <property type="match status" value="1"/>
</dbReference>
<keyword evidence="1" id="KW-0805">Transcription regulation</keyword>
<accession>A5G2Z5</accession>
<dbReference type="InterPro" id="IPR036271">
    <property type="entry name" value="Tet_transcr_reg_TetR-rel_C_sf"/>
</dbReference>
<protein>
    <submittedName>
        <fullName evidence="6">Transcriptional regulator, TetR family</fullName>
    </submittedName>
</protein>
<dbReference type="STRING" id="349163.Acry_3038"/>
<dbReference type="InterPro" id="IPR025996">
    <property type="entry name" value="MT1864/Rv1816-like_C"/>
</dbReference>
<evidence type="ECO:0000256" key="3">
    <source>
        <dbReference type="ARBA" id="ARBA00023163"/>
    </source>
</evidence>
<evidence type="ECO:0000313" key="7">
    <source>
        <dbReference type="Proteomes" id="UP000000245"/>
    </source>
</evidence>
<dbReference type="Proteomes" id="UP000000245">
    <property type="component" value="Chromosome"/>
</dbReference>
<dbReference type="PANTHER" id="PTHR30055:SF234">
    <property type="entry name" value="HTH-TYPE TRANSCRIPTIONAL REGULATOR BETI"/>
    <property type="match status" value="1"/>
</dbReference>
<dbReference type="SUPFAM" id="SSF46689">
    <property type="entry name" value="Homeodomain-like"/>
    <property type="match status" value="1"/>
</dbReference>
<reference evidence="6 7" key="1">
    <citation type="submission" date="2007-05" db="EMBL/GenBank/DDBJ databases">
        <title>Complete sequence of chromosome of Acidiphilium cryptum JF-5.</title>
        <authorList>
            <consortium name="US DOE Joint Genome Institute"/>
            <person name="Copeland A."/>
            <person name="Lucas S."/>
            <person name="Lapidus A."/>
            <person name="Barry K."/>
            <person name="Detter J.C."/>
            <person name="Glavina del Rio T."/>
            <person name="Hammon N."/>
            <person name="Israni S."/>
            <person name="Dalin E."/>
            <person name="Tice H."/>
            <person name="Pitluck S."/>
            <person name="Sims D."/>
            <person name="Brettin T."/>
            <person name="Bruce D."/>
            <person name="Han C."/>
            <person name="Schmutz J."/>
            <person name="Larimer F."/>
            <person name="Land M."/>
            <person name="Hauser L."/>
            <person name="Kyrpides N."/>
            <person name="Kim E."/>
            <person name="Magnuson T."/>
            <person name="Richardson P."/>
        </authorList>
    </citation>
    <scope>NUCLEOTIDE SEQUENCE [LARGE SCALE GENOMIC DNA]</scope>
    <source>
        <strain evidence="6 7">JF-5</strain>
    </source>
</reference>
<dbReference type="EMBL" id="CP000697">
    <property type="protein sequence ID" value="ABQ32227.1"/>
    <property type="molecule type" value="Genomic_DNA"/>
</dbReference>